<dbReference type="OrthoDB" id="9791274at2"/>
<dbReference type="GO" id="GO:0003723">
    <property type="term" value="F:RNA binding"/>
    <property type="evidence" value="ECO:0007669"/>
    <property type="project" value="UniProtKB-UniRule"/>
</dbReference>
<dbReference type="AlphaFoldDB" id="A0A1V2ZW66"/>
<feature type="binding site" evidence="1">
    <location>
        <begin position="143"/>
        <end position="144"/>
    </location>
    <ligand>
        <name>S-adenosyl-L-methionine</name>
        <dbReference type="ChEBI" id="CHEBI:59789"/>
    </ligand>
</feature>
<dbReference type="GO" id="GO:0005829">
    <property type="term" value="C:cytosol"/>
    <property type="evidence" value="ECO:0007669"/>
    <property type="project" value="TreeGrafter"/>
</dbReference>
<dbReference type="SUPFAM" id="SSF53335">
    <property type="entry name" value="S-adenosyl-L-methionine-dependent methyltransferases"/>
    <property type="match status" value="1"/>
</dbReference>
<proteinExistence type="inferred from homology"/>
<feature type="site" description="Interaction with substrate rRNA" evidence="1">
    <location>
        <position position="4"/>
    </location>
</feature>
<feature type="binding site" evidence="1">
    <location>
        <position position="42"/>
    </location>
    <ligand>
        <name>S-adenosyl-L-methionine</name>
        <dbReference type="ChEBI" id="CHEBI:59789"/>
    </ligand>
</feature>
<keyword evidence="1 2" id="KW-0489">Methyltransferase</keyword>
<protein>
    <recommendedName>
        <fullName evidence="1">Ribosomal RNA large subunit methyltransferase J</fullName>
        <ecNumber evidence="1">2.1.1.266</ecNumber>
    </recommendedName>
    <alternativeName>
        <fullName evidence="1">23S rRNA (adenine(2030)-N6)-methyltransferase</fullName>
    </alternativeName>
    <alternativeName>
        <fullName evidence="1">23S rRNA m6A2030 methyltransferase</fullName>
    </alternativeName>
</protein>
<dbReference type="Pfam" id="PF04378">
    <property type="entry name" value="RsmJ"/>
    <property type="match status" value="1"/>
</dbReference>
<keyword evidence="1" id="KW-0698">rRNA processing</keyword>
<evidence type="ECO:0000313" key="2">
    <source>
        <dbReference type="EMBL" id="OOC09377.1"/>
    </source>
</evidence>
<dbReference type="InterPro" id="IPR007473">
    <property type="entry name" value="RlmJ"/>
</dbReference>
<reference evidence="2 3" key="1">
    <citation type="submission" date="2017-02" db="EMBL/GenBank/DDBJ databases">
        <title>Genomic diversity within the haloalkaliphilic genus Thioalkalivibrio.</title>
        <authorList>
            <person name="Ahn A.-C."/>
            <person name="Meier-Kolthoff J."/>
            <person name="Overmars L."/>
            <person name="Richter M."/>
            <person name="Woyke T."/>
            <person name="Sorokin D.Y."/>
            <person name="Muyzer G."/>
        </authorList>
    </citation>
    <scope>NUCLEOTIDE SEQUENCE [LARGE SCALE GENOMIC DNA]</scope>
    <source>
        <strain evidence="2 3">HL17</strain>
    </source>
</reference>
<dbReference type="Gene3D" id="3.40.50.150">
    <property type="entry name" value="Vaccinia Virus protein VP39"/>
    <property type="match status" value="1"/>
</dbReference>
<dbReference type="HAMAP" id="MF_00934">
    <property type="entry name" value="23SrRNA_methyltr_J"/>
    <property type="match status" value="1"/>
</dbReference>
<dbReference type="STRING" id="252474.B1A74_11570"/>
<comment type="function">
    <text evidence="1">Specifically methylates the adenine in position 2030 of 23S rRNA.</text>
</comment>
<organism evidence="2 3">
    <name type="scientific">Thioalkalivibrio halophilus</name>
    <dbReference type="NCBI Taxonomy" id="252474"/>
    <lineage>
        <taxon>Bacteria</taxon>
        <taxon>Pseudomonadati</taxon>
        <taxon>Pseudomonadota</taxon>
        <taxon>Gammaproteobacteria</taxon>
        <taxon>Chromatiales</taxon>
        <taxon>Ectothiorhodospiraceae</taxon>
        <taxon>Thioalkalivibrio</taxon>
    </lineage>
</organism>
<dbReference type="InterPro" id="IPR029063">
    <property type="entry name" value="SAM-dependent_MTases_sf"/>
</dbReference>
<feature type="binding site" evidence="1">
    <location>
        <position position="164"/>
    </location>
    <ligand>
        <name>S-adenosyl-L-methionine</name>
        <dbReference type="ChEBI" id="CHEBI:59789"/>
    </ligand>
</feature>
<dbReference type="Proteomes" id="UP000189177">
    <property type="component" value="Unassembled WGS sequence"/>
</dbReference>
<keyword evidence="1 2" id="KW-0808">Transferase</keyword>
<keyword evidence="3" id="KW-1185">Reference proteome</keyword>
<comment type="subunit">
    <text evidence="1">Monomer.</text>
</comment>
<evidence type="ECO:0000256" key="1">
    <source>
        <dbReference type="HAMAP-Rule" id="MF_00934"/>
    </source>
</evidence>
<dbReference type="PANTHER" id="PTHR37426">
    <property type="entry name" value="RIBOSOMAL RNA LARGE SUBUNIT METHYLTRANSFERASE J"/>
    <property type="match status" value="1"/>
</dbReference>
<dbReference type="PANTHER" id="PTHR37426:SF1">
    <property type="entry name" value="RIBOSOMAL RNA LARGE SUBUNIT METHYLTRANSFERASE J"/>
    <property type="match status" value="1"/>
</dbReference>
<comment type="similarity">
    <text evidence="1">Belongs to the RlmJ family.</text>
</comment>
<dbReference type="GO" id="GO:0036307">
    <property type="term" value="F:23S rRNA (adenine(2030)-N(6))-methyltransferase activity"/>
    <property type="evidence" value="ECO:0007669"/>
    <property type="project" value="UniProtKB-UniRule"/>
</dbReference>
<dbReference type="EMBL" id="MUZR01000051">
    <property type="protein sequence ID" value="OOC09377.1"/>
    <property type="molecule type" value="Genomic_DNA"/>
</dbReference>
<comment type="catalytic activity">
    <reaction evidence="1">
        <text>adenosine(2030) in 23S rRNA + S-adenosyl-L-methionine = N(6)-methyladenosine(2030) in 23S rRNA + S-adenosyl-L-homocysteine + H(+)</text>
        <dbReference type="Rhea" id="RHEA:43736"/>
        <dbReference type="Rhea" id="RHEA-COMP:10668"/>
        <dbReference type="Rhea" id="RHEA-COMP:10669"/>
        <dbReference type="ChEBI" id="CHEBI:15378"/>
        <dbReference type="ChEBI" id="CHEBI:57856"/>
        <dbReference type="ChEBI" id="CHEBI:59789"/>
        <dbReference type="ChEBI" id="CHEBI:74411"/>
        <dbReference type="ChEBI" id="CHEBI:74449"/>
        <dbReference type="EC" id="2.1.1.266"/>
    </reaction>
</comment>
<feature type="binding site" evidence="1">
    <location>
        <position position="100"/>
    </location>
    <ligand>
        <name>S-adenosyl-L-methionine</name>
        <dbReference type="ChEBI" id="CHEBI:59789"/>
    </ligand>
</feature>
<comment type="caution">
    <text evidence="2">The sequence shown here is derived from an EMBL/GenBank/DDBJ whole genome shotgun (WGS) entry which is preliminary data.</text>
</comment>
<evidence type="ECO:0000313" key="3">
    <source>
        <dbReference type="Proteomes" id="UP000189177"/>
    </source>
</evidence>
<feature type="active site" description="Proton acceptor" evidence="1">
    <location>
        <position position="164"/>
    </location>
</feature>
<dbReference type="GO" id="GO:0070475">
    <property type="term" value="P:rRNA base methylation"/>
    <property type="evidence" value="ECO:0007669"/>
    <property type="project" value="UniProtKB-UniRule"/>
</dbReference>
<sequence length="297" mass="32812">MLSYQHDYHAGNFADIHKHLVLRAVLAALQRRIKPFVALDLHAGAGVYDLDGERARKTGEAALGIERLRACACEAALPEAVTGFLETVQQVAGTDGYPGSPALIRASLRENDRLVASEMHPEAHERLQGAFAGDARCHVHRRDAREAARGLFPPQPRRGFALLDPSYERPAEYREIAEMAEIILERWNTGMVLVWYPVLAGRPDHALVERLCTRSTPWLRSELRLRDDPGVERGAHTGLAGSGMLVLRPPWQLEEELAATLPAVLGCLDSEGEGALYRAEGLEEGRGDPRLRRVTSN</sequence>
<dbReference type="EC" id="2.1.1.266" evidence="1"/>
<keyword evidence="1" id="KW-0694">RNA-binding</keyword>
<feature type="binding site" evidence="1">
    <location>
        <position position="19"/>
    </location>
    <ligand>
        <name>S-adenosyl-L-methionine</name>
        <dbReference type="ChEBI" id="CHEBI:59789"/>
    </ligand>
</feature>
<keyword evidence="1" id="KW-0949">S-adenosyl-L-methionine</keyword>
<feature type="binding site" evidence="1">
    <location>
        <position position="118"/>
    </location>
    <ligand>
        <name>S-adenosyl-L-methionine</name>
        <dbReference type="ChEBI" id="CHEBI:59789"/>
    </ligand>
</feature>
<gene>
    <name evidence="1" type="primary">rlmJ</name>
    <name evidence="2" type="ORF">B1A74_11570</name>
</gene>
<dbReference type="RefSeq" id="WP_077244729.1">
    <property type="nucleotide sequence ID" value="NZ_MUZR01000051.1"/>
</dbReference>
<name>A0A1V2ZW66_9GAMM</name>
<accession>A0A1V2ZW66</accession>